<dbReference type="Proteomes" id="UP001278766">
    <property type="component" value="Unassembled WGS sequence"/>
</dbReference>
<gene>
    <name evidence="2" type="ORF">B0H64DRAFT_428956</name>
</gene>
<dbReference type="GeneID" id="87842819"/>
<feature type="compositionally biased region" description="Polar residues" evidence="1">
    <location>
        <begin position="19"/>
        <end position="28"/>
    </location>
</feature>
<accession>A0AAE0HRE3</accession>
<dbReference type="EMBL" id="JAUEPN010000001">
    <property type="protein sequence ID" value="KAK3301017.1"/>
    <property type="molecule type" value="Genomic_DNA"/>
</dbReference>
<feature type="compositionally biased region" description="Polar residues" evidence="1">
    <location>
        <begin position="122"/>
        <end position="134"/>
    </location>
</feature>
<protein>
    <submittedName>
        <fullName evidence="2">Uncharacterized protein</fullName>
    </submittedName>
</protein>
<reference evidence="2" key="2">
    <citation type="submission" date="2023-06" db="EMBL/GenBank/DDBJ databases">
        <authorList>
            <consortium name="Lawrence Berkeley National Laboratory"/>
            <person name="Haridas S."/>
            <person name="Hensen N."/>
            <person name="Bonometti L."/>
            <person name="Westerberg I."/>
            <person name="Brannstrom I.O."/>
            <person name="Guillou S."/>
            <person name="Cros-Aarteil S."/>
            <person name="Calhoun S."/>
            <person name="Kuo A."/>
            <person name="Mondo S."/>
            <person name="Pangilinan J."/>
            <person name="Riley R."/>
            <person name="Labutti K."/>
            <person name="Andreopoulos B."/>
            <person name="Lipzen A."/>
            <person name="Chen C."/>
            <person name="Yanf M."/>
            <person name="Daum C."/>
            <person name="Ng V."/>
            <person name="Clum A."/>
            <person name="Steindorff A."/>
            <person name="Ohm R."/>
            <person name="Martin F."/>
            <person name="Silar P."/>
            <person name="Natvig D."/>
            <person name="Lalanne C."/>
            <person name="Gautier V."/>
            <person name="Ament-Velasquez S.L."/>
            <person name="Kruys A."/>
            <person name="Hutchinson M.I."/>
            <person name="Powell A.J."/>
            <person name="Barry K."/>
            <person name="Miller A.N."/>
            <person name="Grigoriev I.V."/>
            <person name="Debuchy R."/>
            <person name="Gladieux P."/>
            <person name="Thoren M.H."/>
            <person name="Johannesson H."/>
        </authorList>
    </citation>
    <scope>NUCLEOTIDE SEQUENCE</scope>
    <source>
        <strain evidence="2">CBS 168.71</strain>
    </source>
</reference>
<feature type="compositionally biased region" description="Polar residues" evidence="1">
    <location>
        <begin position="100"/>
        <end position="115"/>
    </location>
</feature>
<dbReference type="AlphaFoldDB" id="A0AAE0HRE3"/>
<dbReference type="RefSeq" id="XP_062664531.1">
    <property type="nucleotide sequence ID" value="XM_062805871.1"/>
</dbReference>
<reference evidence="2" key="1">
    <citation type="journal article" date="2023" name="Mol. Phylogenet. Evol.">
        <title>Genome-scale phylogeny and comparative genomics of the fungal order Sordariales.</title>
        <authorList>
            <person name="Hensen N."/>
            <person name="Bonometti L."/>
            <person name="Westerberg I."/>
            <person name="Brannstrom I.O."/>
            <person name="Guillou S."/>
            <person name="Cros-Aarteil S."/>
            <person name="Calhoun S."/>
            <person name="Haridas S."/>
            <person name="Kuo A."/>
            <person name="Mondo S."/>
            <person name="Pangilinan J."/>
            <person name="Riley R."/>
            <person name="LaButti K."/>
            <person name="Andreopoulos B."/>
            <person name="Lipzen A."/>
            <person name="Chen C."/>
            <person name="Yan M."/>
            <person name="Daum C."/>
            <person name="Ng V."/>
            <person name="Clum A."/>
            <person name="Steindorff A."/>
            <person name="Ohm R.A."/>
            <person name="Martin F."/>
            <person name="Silar P."/>
            <person name="Natvig D.O."/>
            <person name="Lalanne C."/>
            <person name="Gautier V."/>
            <person name="Ament-Velasquez S.L."/>
            <person name="Kruys A."/>
            <person name="Hutchinson M.I."/>
            <person name="Powell A.J."/>
            <person name="Barry K."/>
            <person name="Miller A.N."/>
            <person name="Grigoriev I.V."/>
            <person name="Debuchy R."/>
            <person name="Gladieux P."/>
            <person name="Hiltunen Thoren M."/>
            <person name="Johannesson H."/>
        </authorList>
    </citation>
    <scope>NUCLEOTIDE SEQUENCE</scope>
    <source>
        <strain evidence="2">CBS 168.71</strain>
    </source>
</reference>
<proteinExistence type="predicted"/>
<keyword evidence="3" id="KW-1185">Reference proteome</keyword>
<feature type="region of interest" description="Disordered" evidence="1">
    <location>
        <begin position="17"/>
        <end position="57"/>
    </location>
</feature>
<evidence type="ECO:0000313" key="2">
    <source>
        <dbReference type="EMBL" id="KAK3301017.1"/>
    </source>
</evidence>
<comment type="caution">
    <text evidence="2">The sequence shown here is derived from an EMBL/GenBank/DDBJ whole genome shotgun (WGS) entry which is preliminary data.</text>
</comment>
<feature type="region of interest" description="Disordered" evidence="1">
    <location>
        <begin position="97"/>
        <end position="148"/>
    </location>
</feature>
<evidence type="ECO:0000313" key="3">
    <source>
        <dbReference type="Proteomes" id="UP001278766"/>
    </source>
</evidence>
<organism evidence="2 3">
    <name type="scientific">Chaetomium fimeti</name>
    <dbReference type="NCBI Taxonomy" id="1854472"/>
    <lineage>
        <taxon>Eukaryota</taxon>
        <taxon>Fungi</taxon>
        <taxon>Dikarya</taxon>
        <taxon>Ascomycota</taxon>
        <taxon>Pezizomycotina</taxon>
        <taxon>Sordariomycetes</taxon>
        <taxon>Sordariomycetidae</taxon>
        <taxon>Sordariales</taxon>
        <taxon>Chaetomiaceae</taxon>
        <taxon>Chaetomium</taxon>
    </lineage>
</organism>
<evidence type="ECO:0000256" key="1">
    <source>
        <dbReference type="SAM" id="MobiDB-lite"/>
    </source>
</evidence>
<sequence>MHLDPSLGELRANLFQGRPGTQISQINRPSPVAHKGPRIRPASSRYGPGHCKTATPDLADLLNSDDEDGPDEAELVDHFEEVEERYRWNQGVAQKKALANTAQPTQPDLSNQATVDNCEWPDSQSTSSDNNNAFNPPPTPSPSYINYNKLSFTNNPNSLGISKSSATSYKERIIIKTLRYHTAITYSDIAKAMNLTYRQVQYTAYGPTRPRYSEAYSRVPVVPKEVKQIINNLINTPHHSWVPAGDT</sequence>
<name>A0AAE0HRE3_9PEZI</name>